<protein>
    <submittedName>
        <fullName evidence="10">TonB-dependent receptor</fullName>
    </submittedName>
</protein>
<feature type="region of interest" description="Disordered" evidence="8">
    <location>
        <begin position="22"/>
        <end position="49"/>
    </location>
</feature>
<keyword evidence="5 7" id="KW-0472">Membrane</keyword>
<organism evidence="10 11">
    <name type="scientific">Alistipes senegalensis JC50</name>
    <dbReference type="NCBI Taxonomy" id="1033732"/>
    <lineage>
        <taxon>Bacteria</taxon>
        <taxon>Pseudomonadati</taxon>
        <taxon>Bacteroidota</taxon>
        <taxon>Bacteroidia</taxon>
        <taxon>Bacteroidales</taxon>
        <taxon>Rikenellaceae</taxon>
        <taxon>Alistipes</taxon>
    </lineage>
</organism>
<name>A0ABY5V7B8_9BACT</name>
<dbReference type="InterPro" id="IPR039426">
    <property type="entry name" value="TonB-dep_rcpt-like"/>
</dbReference>
<keyword evidence="2 7" id="KW-0813">Transport</keyword>
<dbReference type="NCBIfam" id="TIGR04057">
    <property type="entry name" value="SusC_RagA_signa"/>
    <property type="match status" value="1"/>
</dbReference>
<dbReference type="InterPro" id="IPR012910">
    <property type="entry name" value="Plug_dom"/>
</dbReference>
<dbReference type="Pfam" id="PF07715">
    <property type="entry name" value="Plug"/>
    <property type="match status" value="1"/>
</dbReference>
<gene>
    <name evidence="10" type="ORF">NQ519_13905</name>
</gene>
<dbReference type="Gene3D" id="2.40.170.20">
    <property type="entry name" value="TonB-dependent receptor, beta-barrel domain"/>
    <property type="match status" value="1"/>
</dbReference>
<dbReference type="SUPFAM" id="SSF49464">
    <property type="entry name" value="Carboxypeptidase regulatory domain-like"/>
    <property type="match status" value="1"/>
</dbReference>
<dbReference type="Proteomes" id="UP001058267">
    <property type="component" value="Chromosome"/>
</dbReference>
<proteinExistence type="inferred from homology"/>
<keyword evidence="10" id="KW-0675">Receptor</keyword>
<dbReference type="InterPro" id="IPR023996">
    <property type="entry name" value="TonB-dep_OMP_SusC/RagA"/>
</dbReference>
<evidence type="ECO:0000256" key="1">
    <source>
        <dbReference type="ARBA" id="ARBA00004571"/>
    </source>
</evidence>
<dbReference type="EMBL" id="CP102252">
    <property type="protein sequence ID" value="UWN64824.1"/>
    <property type="molecule type" value="Genomic_DNA"/>
</dbReference>
<dbReference type="RefSeq" id="WP_227901090.1">
    <property type="nucleotide sequence ID" value="NZ_CP102252.1"/>
</dbReference>
<evidence type="ECO:0000313" key="10">
    <source>
        <dbReference type="EMBL" id="UWN64824.1"/>
    </source>
</evidence>
<evidence type="ECO:0000256" key="5">
    <source>
        <dbReference type="ARBA" id="ARBA00023136"/>
    </source>
</evidence>
<evidence type="ECO:0000256" key="6">
    <source>
        <dbReference type="ARBA" id="ARBA00023237"/>
    </source>
</evidence>
<evidence type="ECO:0000256" key="7">
    <source>
        <dbReference type="PROSITE-ProRule" id="PRU01360"/>
    </source>
</evidence>
<comment type="subcellular location">
    <subcellularLocation>
        <location evidence="1 7">Cell outer membrane</location>
        <topology evidence="1 7">Multi-pass membrane protein</topology>
    </subcellularLocation>
</comment>
<keyword evidence="11" id="KW-1185">Reference proteome</keyword>
<evidence type="ECO:0000256" key="8">
    <source>
        <dbReference type="SAM" id="MobiDB-lite"/>
    </source>
</evidence>
<keyword evidence="6 7" id="KW-0998">Cell outer membrane</keyword>
<dbReference type="InterPro" id="IPR018247">
    <property type="entry name" value="EF_Hand_1_Ca_BS"/>
</dbReference>
<keyword evidence="3 7" id="KW-1134">Transmembrane beta strand</keyword>
<dbReference type="Pfam" id="PF13715">
    <property type="entry name" value="CarbopepD_reg_2"/>
    <property type="match status" value="1"/>
</dbReference>
<evidence type="ECO:0000256" key="4">
    <source>
        <dbReference type="ARBA" id="ARBA00022692"/>
    </source>
</evidence>
<evidence type="ECO:0000256" key="2">
    <source>
        <dbReference type="ARBA" id="ARBA00022448"/>
    </source>
</evidence>
<accession>A0ABY5V7B8</accession>
<keyword evidence="4 7" id="KW-0812">Transmembrane</keyword>
<dbReference type="InterPro" id="IPR036942">
    <property type="entry name" value="Beta-barrel_TonB_sf"/>
</dbReference>
<dbReference type="Gene3D" id="2.60.40.1120">
    <property type="entry name" value="Carboxypeptidase-like, regulatory domain"/>
    <property type="match status" value="1"/>
</dbReference>
<dbReference type="PROSITE" id="PS00018">
    <property type="entry name" value="EF_HAND_1"/>
    <property type="match status" value="1"/>
</dbReference>
<dbReference type="Gene3D" id="2.170.130.10">
    <property type="entry name" value="TonB-dependent receptor, plug domain"/>
    <property type="match status" value="1"/>
</dbReference>
<dbReference type="InterPro" id="IPR037066">
    <property type="entry name" value="Plug_dom_sf"/>
</dbReference>
<dbReference type="InterPro" id="IPR008969">
    <property type="entry name" value="CarboxyPept-like_regulatory"/>
</dbReference>
<reference evidence="10" key="1">
    <citation type="journal article" date="2022" name="Cell">
        <title>Design, construction, and in vivo augmentation of a complex gut microbiome.</title>
        <authorList>
            <person name="Cheng A.G."/>
            <person name="Ho P.Y."/>
            <person name="Aranda-Diaz A."/>
            <person name="Jain S."/>
            <person name="Yu F.B."/>
            <person name="Meng X."/>
            <person name="Wang M."/>
            <person name="Iakiviak M."/>
            <person name="Nagashima K."/>
            <person name="Zhao A."/>
            <person name="Murugkar P."/>
            <person name="Patil A."/>
            <person name="Atabakhsh K."/>
            <person name="Weakley A."/>
            <person name="Yan J."/>
            <person name="Brumbaugh A.R."/>
            <person name="Higginbottom S."/>
            <person name="Dimas A."/>
            <person name="Shiver A.L."/>
            <person name="Deutschbauer A."/>
            <person name="Neff N."/>
            <person name="Sonnenburg J.L."/>
            <person name="Huang K.C."/>
            <person name="Fischbach M.A."/>
        </authorList>
    </citation>
    <scope>NUCLEOTIDE SEQUENCE</scope>
    <source>
        <strain evidence="10">JC50</strain>
    </source>
</reference>
<dbReference type="NCBIfam" id="TIGR04056">
    <property type="entry name" value="OMP_RagA_SusC"/>
    <property type="match status" value="1"/>
</dbReference>
<dbReference type="InterPro" id="IPR023997">
    <property type="entry name" value="TonB-dep_OMP_SusC/RagA_CS"/>
</dbReference>
<comment type="similarity">
    <text evidence="7">Belongs to the TonB-dependent receptor family.</text>
</comment>
<evidence type="ECO:0000256" key="3">
    <source>
        <dbReference type="ARBA" id="ARBA00022452"/>
    </source>
</evidence>
<sequence length="1049" mass="117089">MGLRIACGPAHESVCRGVCGEGPNSPPQQKTSQKRAVSGDVTTPDGKPVPGATVSVKNRPDLGGVLTDTKGHFQLSVPDNSILIVSFLGYNTEEISVGQSSLPLRIVLTDSATKIDDVVVVGYGVQRKESVVGAISQVDNKSLVNSGTANITNALTGKLSGVTSIQSSGQPGENDATLLIRGVSSWNGSAPLVLVDGVERDFADLDPNEVETISVLKDASATAVFGAKGANGVIIVTTKVGETGRPKMDLSVEYGLDIPSDLPEHISSYTTAQLLNVAKKNTGDWSLYTDRELQEYRSPSSRINALRYPDNDWFDLLMKKCASTVNANFNMSGGTDRVKYFVSLGYMHEGSIIKQLHEYKNTTFTYDRINYRSNLDFKPTKSTSLAVKVGGTLGIKQNPNNQSVGALFNTFYSASPMMYPAYFPGWVLDEIPDPDYPRASGTRLSYAEGSVFWKNPYATLSAADFQQTTRNKLFTDVILKQNLDFVTEGLSVSAKASLSTYYSRVSQKAEQVYPQFQIDWDAYESGTGNPWTRLNFSSDSLYEDPIYSVSQGDLQNTYYSTFYWEGSINYDRKFGRHSVSALVLFNQRENLKQTDYAYRTQGLVGRVTYDFGHKYLLEANIGYTGSEQFSPKNRYGFFPSVAVGYVLSQERFWKEALPWWNKFKLRYSDGLVGNDQTSSRWLYYSSYTKGDDGYYAEDAVANDEARWETARKRDLGIEMGWLDSQLTLSVDLFDEKRKDMLVAPVVPILVGTSFKQVNHGEMKKHGIEVELGFRRTTRYGLRYNIDLMASFNENRITEYEDAPYMPDYQKYAGSAYQGQRTGTKLVDGGYYTSVNDIHTYPGYTDTWNGNVFPGCYKFLDYNGDGTINNEDLHYIDGSTYPPMIYSIRGGLGYKGFEFSILFYGNQGKYVNYNKSFEIEFNKLEPRVNKSQLDYWRPDNPGASHSTMTLGTSMYSWGGGSADSGYDVAIEGRTWRKADFLTIKEIYAAYTFDRKRLKKSVGINSLTFYVTANNLWTVTNLIEGNPMATNFSQGFYPLMTTVKLGVKVGF</sequence>
<evidence type="ECO:0000259" key="9">
    <source>
        <dbReference type="Pfam" id="PF07715"/>
    </source>
</evidence>
<evidence type="ECO:0000313" key="11">
    <source>
        <dbReference type="Proteomes" id="UP001058267"/>
    </source>
</evidence>
<dbReference type="SUPFAM" id="SSF56935">
    <property type="entry name" value="Porins"/>
    <property type="match status" value="1"/>
</dbReference>
<feature type="domain" description="TonB-dependent receptor plug" evidence="9">
    <location>
        <begin position="128"/>
        <end position="233"/>
    </location>
</feature>
<dbReference type="PROSITE" id="PS52016">
    <property type="entry name" value="TONB_DEPENDENT_REC_3"/>
    <property type="match status" value="1"/>
</dbReference>